<protein>
    <submittedName>
        <fullName evidence="2">DUF4235 domain-containing protein</fullName>
    </submittedName>
</protein>
<keyword evidence="1" id="KW-0812">Transmembrane</keyword>
<evidence type="ECO:0000313" key="2">
    <source>
        <dbReference type="EMBL" id="TDC91737.1"/>
    </source>
</evidence>
<name>A0A4R4UIK4_9ACTN</name>
<accession>A0A4R4UIK4</accession>
<dbReference type="RefSeq" id="WP_132605010.1">
    <property type="nucleotide sequence ID" value="NZ_SMKO01000203.1"/>
</dbReference>
<evidence type="ECO:0000313" key="3">
    <source>
        <dbReference type="Proteomes" id="UP000295258"/>
    </source>
</evidence>
<dbReference type="Pfam" id="PF14019">
    <property type="entry name" value="DUF4235"/>
    <property type="match status" value="1"/>
</dbReference>
<reference evidence="2 3" key="1">
    <citation type="submission" date="2019-03" db="EMBL/GenBank/DDBJ databases">
        <title>Draft genome sequences of novel Actinobacteria.</title>
        <authorList>
            <person name="Sahin N."/>
            <person name="Ay H."/>
            <person name="Saygin H."/>
        </authorList>
    </citation>
    <scope>NUCLEOTIDE SEQUENCE [LARGE SCALE GENOMIC DNA]</scope>
    <source>
        <strain evidence="2 3">KC310</strain>
    </source>
</reference>
<dbReference type="AlphaFoldDB" id="A0A4R4UIK4"/>
<evidence type="ECO:0000256" key="1">
    <source>
        <dbReference type="SAM" id="Phobius"/>
    </source>
</evidence>
<keyword evidence="3" id="KW-1185">Reference proteome</keyword>
<proteinExistence type="predicted"/>
<dbReference type="Proteomes" id="UP000295258">
    <property type="component" value="Unassembled WGS sequence"/>
</dbReference>
<keyword evidence="1" id="KW-0472">Membrane</keyword>
<dbReference type="EMBL" id="SMKO01000203">
    <property type="protein sequence ID" value="TDC91737.1"/>
    <property type="molecule type" value="Genomic_DNA"/>
</dbReference>
<comment type="caution">
    <text evidence="2">The sequence shown here is derived from an EMBL/GenBank/DDBJ whole genome shotgun (WGS) entry which is preliminary data.</text>
</comment>
<dbReference type="InterPro" id="IPR025329">
    <property type="entry name" value="DUF4235"/>
</dbReference>
<keyword evidence="1" id="KW-1133">Transmembrane helix</keyword>
<organism evidence="2 3">
    <name type="scientific">Nonomuraea deserti</name>
    <dbReference type="NCBI Taxonomy" id="1848322"/>
    <lineage>
        <taxon>Bacteria</taxon>
        <taxon>Bacillati</taxon>
        <taxon>Actinomycetota</taxon>
        <taxon>Actinomycetes</taxon>
        <taxon>Streptosporangiales</taxon>
        <taxon>Streptosporangiaceae</taxon>
        <taxon>Nonomuraea</taxon>
    </lineage>
</organism>
<sequence>MHPVQKATSLGMGVLSGALATLLFRRMWKLAAGEDDSPDAEDLERDLTEILVAAALQGALFGLIKAIVHRASAKTFRRRAIQSRAAKA</sequence>
<gene>
    <name evidence="2" type="ORF">E1292_42295</name>
</gene>
<feature type="transmembrane region" description="Helical" evidence="1">
    <location>
        <begin position="49"/>
        <end position="68"/>
    </location>
</feature>